<organism evidence="1 2">
    <name type="scientific">Eimeria tenella</name>
    <name type="common">Coccidian parasite</name>
    <dbReference type="NCBI Taxonomy" id="5802"/>
    <lineage>
        <taxon>Eukaryota</taxon>
        <taxon>Sar</taxon>
        <taxon>Alveolata</taxon>
        <taxon>Apicomplexa</taxon>
        <taxon>Conoidasida</taxon>
        <taxon>Coccidia</taxon>
        <taxon>Eucoccidiorida</taxon>
        <taxon>Eimeriorina</taxon>
        <taxon>Eimeriidae</taxon>
        <taxon>Eimeria</taxon>
    </lineage>
</organism>
<name>U6L089_EIMTE</name>
<dbReference type="VEuPathDB" id="ToxoDB:ETH2_1217900"/>
<proteinExistence type="predicted"/>
<reference evidence="1" key="1">
    <citation type="submission" date="2013-10" db="EMBL/GenBank/DDBJ databases">
        <title>Genomic analysis of the causative agents of coccidiosis in chickens.</title>
        <authorList>
            <person name="Reid A.J."/>
            <person name="Blake D."/>
            <person name="Billington K."/>
            <person name="Browne H."/>
            <person name="Dunn M."/>
            <person name="Hung S."/>
            <person name="Kawahara F."/>
            <person name="Miranda-Saavedra D."/>
            <person name="Mourier T."/>
            <person name="Nagra H."/>
            <person name="Otto T.D."/>
            <person name="Rawlings N."/>
            <person name="Sanchez A."/>
            <person name="Sanders M."/>
            <person name="Subramaniam C."/>
            <person name="Tay Y."/>
            <person name="Dear P."/>
            <person name="Doerig C."/>
            <person name="Gruber A."/>
            <person name="Parkinson J."/>
            <person name="Shirley M."/>
            <person name="Wan K.L."/>
            <person name="Berriman M."/>
            <person name="Tomley F."/>
            <person name="Pain A."/>
        </authorList>
    </citation>
    <scope>NUCLEOTIDE SEQUENCE [LARGE SCALE GENOMIC DNA]</scope>
    <source>
        <strain evidence="1">Houghton</strain>
    </source>
</reference>
<dbReference type="VEuPathDB" id="ToxoDB:ETH_00006840"/>
<dbReference type="EMBL" id="HG675727">
    <property type="protein sequence ID" value="CDJ42598.1"/>
    <property type="molecule type" value="Genomic_DNA"/>
</dbReference>
<gene>
    <name evidence="1" type="ORF">ETH_00006840</name>
</gene>
<dbReference type="RefSeq" id="XP_013233348.1">
    <property type="nucleotide sequence ID" value="XM_013377894.1"/>
</dbReference>
<dbReference type="OrthoDB" id="10287060at2759"/>
<dbReference type="Proteomes" id="UP000030747">
    <property type="component" value="Unassembled WGS sequence"/>
</dbReference>
<evidence type="ECO:0000313" key="1">
    <source>
        <dbReference type="EMBL" id="CDJ42598.1"/>
    </source>
</evidence>
<protein>
    <submittedName>
        <fullName evidence="1">Uncharacterized protein</fullName>
    </submittedName>
</protein>
<sequence length="229" mass="25243">MWAIRHLLQACEYGKDSDCLPLLLFAAKALWNAAAPVVNDEYYGDQACLAVKSALYIIPTSCRSTEISLITRMCMGILFSLCCCKKWDELFRMAESAMLLVPKMLHAPLMKLQIISLTRSGTPNLLPRILSIARSETSSEANLLLCFARLAQKDPSTAPMALEAYEGALNLFEAGKDPHGIIVHLEIAEWLLSLGRSWTKASSHIRAAVELLKELQSQQAVSGQGDAYN</sequence>
<dbReference type="GeneID" id="25250570"/>
<dbReference type="AlphaFoldDB" id="U6L089"/>
<evidence type="ECO:0000313" key="2">
    <source>
        <dbReference type="Proteomes" id="UP000030747"/>
    </source>
</evidence>
<reference evidence="1" key="2">
    <citation type="submission" date="2013-10" db="EMBL/GenBank/DDBJ databases">
        <authorList>
            <person name="Aslett M."/>
        </authorList>
    </citation>
    <scope>NUCLEOTIDE SEQUENCE [LARGE SCALE GENOMIC DNA]</scope>
    <source>
        <strain evidence="1">Houghton</strain>
    </source>
</reference>
<keyword evidence="2" id="KW-1185">Reference proteome</keyword>
<accession>U6L089</accession>